<comment type="caution">
    <text evidence="5">The sequence shown here is derived from an EMBL/GenBank/DDBJ whole genome shotgun (WGS) entry which is preliminary data.</text>
</comment>
<keyword evidence="5" id="KW-0808">Transferase</keyword>
<feature type="modified residue" description="N6-(pyridoxal phosphate)lysine" evidence="3">
    <location>
        <position position="188"/>
    </location>
</feature>
<keyword evidence="3 4" id="KW-0663">Pyridoxal phosphate</keyword>
<keyword evidence="5" id="KW-0032">Aminotransferase</keyword>
<reference evidence="5 6" key="1">
    <citation type="submission" date="2022-12" db="EMBL/GenBank/DDBJ databases">
        <title>Metagenome assembled genome from gulf of manar.</title>
        <authorList>
            <person name="Kohli P."/>
            <person name="Pk S."/>
            <person name="Venkata Ramana C."/>
            <person name="Sasikala C."/>
        </authorList>
    </citation>
    <scope>NUCLEOTIDE SEQUENCE [LARGE SCALE GENOMIC DNA]</scope>
    <source>
        <strain evidence="5">JB008</strain>
    </source>
</reference>
<dbReference type="Pfam" id="PF01041">
    <property type="entry name" value="DegT_DnrJ_EryC1"/>
    <property type="match status" value="1"/>
</dbReference>
<dbReference type="InterPro" id="IPR015421">
    <property type="entry name" value="PyrdxlP-dep_Trfase_major"/>
</dbReference>
<feature type="active site" description="Proton acceptor" evidence="2">
    <location>
        <position position="188"/>
    </location>
</feature>
<dbReference type="GO" id="GO:0008483">
    <property type="term" value="F:transaminase activity"/>
    <property type="evidence" value="ECO:0007669"/>
    <property type="project" value="UniProtKB-KW"/>
</dbReference>
<protein>
    <submittedName>
        <fullName evidence="5">DegT/DnrJ/EryC1/StrS aminotransferase family protein</fullName>
    </submittedName>
</protein>
<proteinExistence type="inferred from homology"/>
<organism evidence="5 6">
    <name type="scientific">Candidatus Thalassospirochaeta sargassi</name>
    <dbReference type="NCBI Taxonomy" id="3119039"/>
    <lineage>
        <taxon>Bacteria</taxon>
        <taxon>Pseudomonadati</taxon>
        <taxon>Spirochaetota</taxon>
        <taxon>Spirochaetia</taxon>
        <taxon>Spirochaetales</taxon>
        <taxon>Spirochaetaceae</taxon>
        <taxon>Candidatus Thalassospirochaeta</taxon>
    </lineage>
</organism>
<dbReference type="PANTHER" id="PTHR30244:SF34">
    <property type="entry name" value="DTDP-4-AMINO-4,6-DIDEOXYGALACTOSE TRANSAMINASE"/>
    <property type="match status" value="1"/>
</dbReference>
<dbReference type="PIRSF" id="PIRSF000390">
    <property type="entry name" value="PLP_StrS"/>
    <property type="match status" value="1"/>
</dbReference>
<dbReference type="EMBL" id="JAQQAL010000042">
    <property type="protein sequence ID" value="MDC7228208.1"/>
    <property type="molecule type" value="Genomic_DNA"/>
</dbReference>
<evidence type="ECO:0000256" key="2">
    <source>
        <dbReference type="PIRSR" id="PIRSR000390-1"/>
    </source>
</evidence>
<dbReference type="InterPro" id="IPR015424">
    <property type="entry name" value="PyrdxlP-dep_Trfase"/>
</dbReference>
<dbReference type="GO" id="GO:0030170">
    <property type="term" value="F:pyridoxal phosphate binding"/>
    <property type="evidence" value="ECO:0007669"/>
    <property type="project" value="TreeGrafter"/>
</dbReference>
<comment type="similarity">
    <text evidence="1 4">Belongs to the DegT/DnrJ/EryC1 family.</text>
</comment>
<evidence type="ECO:0000313" key="5">
    <source>
        <dbReference type="EMBL" id="MDC7228208.1"/>
    </source>
</evidence>
<dbReference type="Gene3D" id="3.90.1150.10">
    <property type="entry name" value="Aspartate Aminotransferase, domain 1"/>
    <property type="match status" value="1"/>
</dbReference>
<dbReference type="CDD" id="cd00616">
    <property type="entry name" value="AHBA_syn"/>
    <property type="match status" value="1"/>
</dbReference>
<sequence>MNRNTDFIPFARPSFSKEEEAAVLEVLRSGWVTTGKAATELEQRVAEASHVKHALAVNSATSGLHLALEASGVGEGDYVITSPYTFTASAEVIRYCGAHPLFVDIEKDGYNISPENIERAAASADSLNGRIAAIMPVHVGGETCKRREILAIAEKAGAAVIEDGAHLQPGPLLTDDNSILVYSFYATKCITTGEGGMVITNNDEAAARMKTMRFHGIDREAWNRYRAKGDSSWNYDITAAGFKYNLPDLLAAIGTVQMDRADEMLKKRQDIAARYDRAFGSCSQLKIPESCRESSRHLYILRIVPEQLSIGRDELISVITEKGIGLSVHYRPLHMMSYYADKYSLQPQDFPEALKRFENSFSIPIYPDLTEEEISRIINTILNTCSRYRRD</sequence>
<evidence type="ECO:0000256" key="3">
    <source>
        <dbReference type="PIRSR" id="PIRSR000390-2"/>
    </source>
</evidence>
<evidence type="ECO:0000256" key="1">
    <source>
        <dbReference type="ARBA" id="ARBA00037999"/>
    </source>
</evidence>
<dbReference type="GO" id="GO:0000271">
    <property type="term" value="P:polysaccharide biosynthetic process"/>
    <property type="evidence" value="ECO:0007669"/>
    <property type="project" value="TreeGrafter"/>
</dbReference>
<dbReference type="AlphaFoldDB" id="A0AAJ1IF68"/>
<dbReference type="Proteomes" id="UP001221217">
    <property type="component" value="Unassembled WGS sequence"/>
</dbReference>
<dbReference type="InterPro" id="IPR015422">
    <property type="entry name" value="PyrdxlP-dep_Trfase_small"/>
</dbReference>
<dbReference type="InterPro" id="IPR000653">
    <property type="entry name" value="DegT/StrS_aminotransferase"/>
</dbReference>
<dbReference type="PANTHER" id="PTHR30244">
    <property type="entry name" value="TRANSAMINASE"/>
    <property type="match status" value="1"/>
</dbReference>
<evidence type="ECO:0000313" key="6">
    <source>
        <dbReference type="Proteomes" id="UP001221217"/>
    </source>
</evidence>
<evidence type="ECO:0000256" key="4">
    <source>
        <dbReference type="RuleBase" id="RU004508"/>
    </source>
</evidence>
<accession>A0AAJ1IF68</accession>
<gene>
    <name evidence="5" type="ORF">PQJ61_15710</name>
</gene>
<name>A0AAJ1IF68_9SPIO</name>
<dbReference type="SUPFAM" id="SSF53383">
    <property type="entry name" value="PLP-dependent transferases"/>
    <property type="match status" value="1"/>
</dbReference>
<dbReference type="Gene3D" id="3.40.640.10">
    <property type="entry name" value="Type I PLP-dependent aspartate aminotransferase-like (Major domain)"/>
    <property type="match status" value="1"/>
</dbReference>